<evidence type="ECO:0000256" key="8">
    <source>
        <dbReference type="ARBA" id="ARBA00023306"/>
    </source>
</evidence>
<comment type="subunit">
    <text evidence="9">Part of a complex composed of FtsB, FtsL and FtsQ.</text>
</comment>
<dbReference type="PROSITE" id="PS51779">
    <property type="entry name" value="POTRA"/>
    <property type="match status" value="1"/>
</dbReference>
<dbReference type="RefSeq" id="WP_382413790.1">
    <property type="nucleotide sequence ID" value="NZ_AP031500.1"/>
</dbReference>
<dbReference type="InterPro" id="IPR005548">
    <property type="entry name" value="Cell_div_FtsQ/DivIB_C"/>
</dbReference>
<keyword evidence="5 9" id="KW-0812">Transmembrane</keyword>
<evidence type="ECO:0000256" key="3">
    <source>
        <dbReference type="ARBA" id="ARBA00022519"/>
    </source>
</evidence>
<evidence type="ECO:0000256" key="9">
    <source>
        <dbReference type="HAMAP-Rule" id="MF_00911"/>
    </source>
</evidence>
<proteinExistence type="inferred from homology"/>
<keyword evidence="4 9" id="KW-0132">Cell division</keyword>
<evidence type="ECO:0000256" key="7">
    <source>
        <dbReference type="ARBA" id="ARBA00023136"/>
    </source>
</evidence>
<feature type="transmembrane region" description="Helical" evidence="9">
    <location>
        <begin position="31"/>
        <end position="54"/>
    </location>
</feature>
<evidence type="ECO:0000256" key="1">
    <source>
        <dbReference type="ARBA" id="ARBA00004370"/>
    </source>
</evidence>
<evidence type="ECO:0000259" key="10">
    <source>
        <dbReference type="PROSITE" id="PS51779"/>
    </source>
</evidence>
<dbReference type="EMBL" id="JBHRTL010000001">
    <property type="protein sequence ID" value="MFC3153814.1"/>
    <property type="molecule type" value="Genomic_DNA"/>
</dbReference>
<evidence type="ECO:0000256" key="4">
    <source>
        <dbReference type="ARBA" id="ARBA00022618"/>
    </source>
</evidence>
<keyword evidence="8 9" id="KW-0131">Cell cycle</keyword>
<comment type="caution">
    <text evidence="11">The sequence shown here is derived from an EMBL/GenBank/DDBJ whole genome shotgun (WGS) entry which is preliminary data.</text>
</comment>
<keyword evidence="7 9" id="KW-0472">Membrane</keyword>
<dbReference type="Pfam" id="PF08478">
    <property type="entry name" value="POTRA_1"/>
    <property type="match status" value="1"/>
</dbReference>
<dbReference type="HAMAP" id="MF_00911">
    <property type="entry name" value="FtsQ_subfam"/>
    <property type="match status" value="1"/>
</dbReference>
<dbReference type="InterPro" id="IPR026579">
    <property type="entry name" value="FtsQ"/>
</dbReference>
<organism evidence="11 12">
    <name type="scientific">Gilvimarinus japonicus</name>
    <dbReference type="NCBI Taxonomy" id="1796469"/>
    <lineage>
        <taxon>Bacteria</taxon>
        <taxon>Pseudomonadati</taxon>
        <taxon>Pseudomonadota</taxon>
        <taxon>Gammaproteobacteria</taxon>
        <taxon>Cellvibrionales</taxon>
        <taxon>Cellvibrionaceae</taxon>
        <taxon>Gilvimarinus</taxon>
    </lineage>
</organism>
<sequence length="272" mass="30476">MSKRAGRAKGYRQAMPRGASRSSSAAVVARLLSLVSRVALVMFIGGVGFSVYHYGGAAINGVLQHPVDEVRVEGPFHFVSREAATDLISSAIDNEFVDLDIAQLKQKIEQHGWIERAVITRSLPSALVVTLVEQVPIARWGDNGFLNQRGEVIYTPETQLLSDLPELNGREQQSARIMQQYQDLSRLLRSRNLSIARLWVDELSAWRITLARGAELVLGKDDLAEKIQRFLLVYDEHLMQQFEAVVRVDLRYTNGLAVAWSDEYEVLVQEAS</sequence>
<reference evidence="12" key="1">
    <citation type="journal article" date="2019" name="Int. J. Syst. Evol. Microbiol.">
        <title>The Global Catalogue of Microorganisms (GCM) 10K type strain sequencing project: providing services to taxonomists for standard genome sequencing and annotation.</title>
        <authorList>
            <consortium name="The Broad Institute Genomics Platform"/>
            <consortium name="The Broad Institute Genome Sequencing Center for Infectious Disease"/>
            <person name="Wu L."/>
            <person name="Ma J."/>
        </authorList>
    </citation>
    <scope>NUCLEOTIDE SEQUENCE [LARGE SCALE GENOMIC DNA]</scope>
    <source>
        <strain evidence="12">KCTC 52141</strain>
    </source>
</reference>
<gene>
    <name evidence="9" type="primary">ftsQ</name>
    <name evidence="11" type="ORF">ACFOEB_01235</name>
</gene>
<dbReference type="PANTHER" id="PTHR35851:SF1">
    <property type="entry name" value="CELL DIVISION PROTEIN FTSQ"/>
    <property type="match status" value="1"/>
</dbReference>
<comment type="subcellular location">
    <subcellularLocation>
        <location evidence="9">Cell inner membrane</location>
        <topology evidence="9">Single-pass type II membrane protein</topology>
    </subcellularLocation>
    <subcellularLocation>
        <location evidence="1">Membrane</location>
    </subcellularLocation>
    <text evidence="9">Localizes to the division septum.</text>
</comment>
<accession>A0ABV7HIV8</accession>
<comment type="function">
    <text evidence="9">Essential cell division protein. May link together the upstream cell division proteins, which are predominantly cytoplasmic, with the downstream cell division proteins, which are predominantly periplasmic. May control correct divisome assembly.</text>
</comment>
<name>A0ABV7HIV8_9GAMM</name>
<keyword evidence="3 9" id="KW-0997">Cell inner membrane</keyword>
<dbReference type="Proteomes" id="UP001595548">
    <property type="component" value="Unassembled WGS sequence"/>
</dbReference>
<dbReference type="InterPro" id="IPR045335">
    <property type="entry name" value="FtsQ_C_sf"/>
</dbReference>
<evidence type="ECO:0000256" key="2">
    <source>
        <dbReference type="ARBA" id="ARBA00022475"/>
    </source>
</evidence>
<evidence type="ECO:0000313" key="12">
    <source>
        <dbReference type="Proteomes" id="UP001595548"/>
    </source>
</evidence>
<keyword evidence="6 9" id="KW-1133">Transmembrane helix</keyword>
<evidence type="ECO:0000256" key="6">
    <source>
        <dbReference type="ARBA" id="ARBA00022989"/>
    </source>
</evidence>
<dbReference type="GO" id="GO:0051301">
    <property type="term" value="P:cell division"/>
    <property type="evidence" value="ECO:0007669"/>
    <property type="project" value="UniProtKB-KW"/>
</dbReference>
<feature type="domain" description="POTRA" evidence="10">
    <location>
        <begin position="65"/>
        <end position="134"/>
    </location>
</feature>
<keyword evidence="12" id="KW-1185">Reference proteome</keyword>
<protein>
    <recommendedName>
        <fullName evidence="9">Cell division protein FtsQ</fullName>
    </recommendedName>
</protein>
<dbReference type="Pfam" id="PF03799">
    <property type="entry name" value="FtsQ_DivIB_C"/>
    <property type="match status" value="1"/>
</dbReference>
<comment type="similarity">
    <text evidence="9">Belongs to the FtsQ/DivIB family. FtsQ subfamily.</text>
</comment>
<dbReference type="InterPro" id="IPR034746">
    <property type="entry name" value="POTRA"/>
</dbReference>
<evidence type="ECO:0000313" key="11">
    <source>
        <dbReference type="EMBL" id="MFC3153814.1"/>
    </source>
</evidence>
<evidence type="ECO:0000256" key="5">
    <source>
        <dbReference type="ARBA" id="ARBA00022692"/>
    </source>
</evidence>
<dbReference type="Gene3D" id="3.40.50.11690">
    <property type="entry name" value="Cell division protein FtsQ/DivIB"/>
    <property type="match status" value="1"/>
</dbReference>
<keyword evidence="2 9" id="KW-1003">Cell membrane</keyword>
<dbReference type="Gene3D" id="3.10.20.310">
    <property type="entry name" value="membrane protein fhac"/>
    <property type="match status" value="1"/>
</dbReference>
<dbReference type="InterPro" id="IPR013685">
    <property type="entry name" value="POTRA_FtsQ_type"/>
</dbReference>
<dbReference type="PANTHER" id="PTHR35851">
    <property type="entry name" value="CELL DIVISION PROTEIN FTSQ"/>
    <property type="match status" value="1"/>
</dbReference>